<dbReference type="RefSeq" id="XP_042993980.1">
    <property type="nucleotide sequence ID" value="XM_043138046.1"/>
</dbReference>
<evidence type="ECO:0000313" key="2">
    <source>
        <dbReference type="EMBL" id="QUC16307.1"/>
    </source>
</evidence>
<dbReference type="Proteomes" id="UP000027002">
    <property type="component" value="Chromosome 1"/>
</dbReference>
<gene>
    <name evidence="2" type="ORF">UV8b_00548</name>
</gene>
<dbReference type="EMBL" id="CP072753">
    <property type="protein sequence ID" value="QUC16307.1"/>
    <property type="molecule type" value="Genomic_DNA"/>
</dbReference>
<keyword evidence="3" id="KW-1185">Reference proteome</keyword>
<sequence>MLQNNFSWIAATGQNMPPGIDGQSCMSRGRDYLSKAYKENRSDMANSWPSLMRQERADRWFFDQGDGHEPRATSHEPRATSHEPRATSHE</sequence>
<name>A0A8E5ME71_USTVR</name>
<proteinExistence type="predicted"/>
<protein>
    <submittedName>
        <fullName evidence="2">Uncharacterized protein</fullName>
    </submittedName>
</protein>
<organism evidence="2 3">
    <name type="scientific">Ustilaginoidea virens</name>
    <name type="common">Rice false smut fungus</name>
    <name type="synonym">Villosiclava virens</name>
    <dbReference type="NCBI Taxonomy" id="1159556"/>
    <lineage>
        <taxon>Eukaryota</taxon>
        <taxon>Fungi</taxon>
        <taxon>Dikarya</taxon>
        <taxon>Ascomycota</taxon>
        <taxon>Pezizomycotina</taxon>
        <taxon>Sordariomycetes</taxon>
        <taxon>Hypocreomycetidae</taxon>
        <taxon>Hypocreales</taxon>
        <taxon>Clavicipitaceae</taxon>
        <taxon>Ustilaginoidea</taxon>
    </lineage>
</organism>
<reference evidence="2" key="1">
    <citation type="submission" date="2020-03" db="EMBL/GenBank/DDBJ databases">
        <title>A mixture of massive structural variations and highly conserved coding sequences in Ustilaginoidea virens genome.</title>
        <authorList>
            <person name="Zhang K."/>
            <person name="Zhao Z."/>
            <person name="Zhang Z."/>
            <person name="Li Y."/>
            <person name="Hsiang T."/>
            <person name="Sun W."/>
        </authorList>
    </citation>
    <scope>NUCLEOTIDE SEQUENCE</scope>
    <source>
        <strain evidence="2">UV-8b</strain>
    </source>
</reference>
<feature type="region of interest" description="Disordered" evidence="1">
    <location>
        <begin position="63"/>
        <end position="90"/>
    </location>
</feature>
<dbReference type="GeneID" id="66061326"/>
<dbReference type="AlphaFoldDB" id="A0A8E5ME71"/>
<evidence type="ECO:0000313" key="3">
    <source>
        <dbReference type="Proteomes" id="UP000027002"/>
    </source>
</evidence>
<accession>A0A8E5ME71</accession>
<dbReference type="KEGG" id="uvi:66061326"/>
<evidence type="ECO:0000256" key="1">
    <source>
        <dbReference type="SAM" id="MobiDB-lite"/>
    </source>
</evidence>